<dbReference type="AlphaFoldDB" id="A0A850QZ60"/>
<protein>
    <submittedName>
        <fullName evidence="1">Uncharacterized protein</fullName>
    </submittedName>
</protein>
<comment type="caution">
    <text evidence="1">The sequence shown here is derived from an EMBL/GenBank/DDBJ whole genome shotgun (WGS) entry which is preliminary data.</text>
</comment>
<gene>
    <name evidence="1" type="ORF">HWA77_16825</name>
</gene>
<reference evidence="1 2" key="1">
    <citation type="submission" date="2020-06" db="EMBL/GenBank/DDBJ databases">
        <title>Photobacterium damselae subsp. damselae comparative genomics.</title>
        <authorList>
            <person name="Osorio C.R."/>
        </authorList>
    </citation>
    <scope>NUCLEOTIDE SEQUENCE [LARGE SCALE GENOMIC DNA]</scope>
    <source>
        <strain evidence="1 2">TW250/03</strain>
    </source>
</reference>
<dbReference type="Proteomes" id="UP000533429">
    <property type="component" value="Unassembled WGS sequence"/>
</dbReference>
<evidence type="ECO:0000313" key="2">
    <source>
        <dbReference type="Proteomes" id="UP000533429"/>
    </source>
</evidence>
<name>A0A850QZ60_PHODD</name>
<sequence length="67" mass="7484">MASIERIERLTYLVAQAGNPRKAEQLIKNTVGVAPTHSAIYKAMQLESKTTDYIVQCYIRDLTAALD</sequence>
<dbReference type="EMBL" id="JABXOR010001070">
    <property type="protein sequence ID" value="NVP01880.1"/>
    <property type="molecule type" value="Genomic_DNA"/>
</dbReference>
<organism evidence="1 2">
    <name type="scientific">Photobacterium damselae subsp. damselae</name>
    <name type="common">Listonella damsela</name>
    <dbReference type="NCBI Taxonomy" id="85581"/>
    <lineage>
        <taxon>Bacteria</taxon>
        <taxon>Pseudomonadati</taxon>
        <taxon>Pseudomonadota</taxon>
        <taxon>Gammaproteobacteria</taxon>
        <taxon>Vibrionales</taxon>
        <taxon>Vibrionaceae</taxon>
        <taxon>Photobacterium</taxon>
    </lineage>
</organism>
<proteinExistence type="predicted"/>
<evidence type="ECO:0000313" key="1">
    <source>
        <dbReference type="EMBL" id="NVP01880.1"/>
    </source>
</evidence>
<accession>A0A850QZ60</accession>